<feature type="signal peptide" evidence="2">
    <location>
        <begin position="1"/>
        <end position="25"/>
    </location>
</feature>
<sequence>MRPDRLAAAAVAALAAALLAVPALAADDPDPSPSTTTVEVDDATLRWGINNESNNRAHDPTSVNFMSAGKVADSGGAKIDRAAWSAESGGVRIEKWDGTAWQPATWAGLSTQSDGRALGSATAGTFSNHNVVFGGGVGTVDTAAGTAHIAWTGDLTVLYYSGQSMFYLSDPVLDVADGSGTVTATISGFAASRDGGTWEPVSPRTATVAELGSVDLGDATGFVAEPTYVGVRPDLPADAVPQVTGDAFSGSFPQSWVDAMDALGMAAFWYSSGSSTDRFKVPLAMTVGYDASVPVTVPTPTPSAEPSRPPLHNDATEPPTPAPTVTATVTAPAAPVAPVAAPAVVAPPVAPVPSTGALAGVPAPVSQVALAAAPTSTSAGDDGSSSLPWWLGSGCLLAAALVLLLPVGGSGPGTRSIQQ</sequence>
<dbReference type="EMBL" id="BAABKM010000001">
    <property type="protein sequence ID" value="GAA4693566.1"/>
    <property type="molecule type" value="Genomic_DNA"/>
</dbReference>
<accession>A0ABP8WQJ1</accession>
<name>A0ABP8WQJ1_9ACTN</name>
<organism evidence="3 4">
    <name type="scientific">Nocardioides conyzicola</name>
    <dbReference type="NCBI Taxonomy" id="1651781"/>
    <lineage>
        <taxon>Bacteria</taxon>
        <taxon>Bacillati</taxon>
        <taxon>Actinomycetota</taxon>
        <taxon>Actinomycetes</taxon>
        <taxon>Propionibacteriales</taxon>
        <taxon>Nocardioidaceae</taxon>
        <taxon>Nocardioides</taxon>
    </lineage>
</organism>
<dbReference type="Proteomes" id="UP001499974">
    <property type="component" value="Unassembled WGS sequence"/>
</dbReference>
<comment type="caution">
    <text evidence="3">The sequence shown here is derived from an EMBL/GenBank/DDBJ whole genome shotgun (WGS) entry which is preliminary data.</text>
</comment>
<evidence type="ECO:0008006" key="5">
    <source>
        <dbReference type="Google" id="ProtNLM"/>
    </source>
</evidence>
<evidence type="ECO:0000313" key="3">
    <source>
        <dbReference type="EMBL" id="GAA4693566.1"/>
    </source>
</evidence>
<dbReference type="RefSeq" id="WP_345519082.1">
    <property type="nucleotide sequence ID" value="NZ_BAABKM010000001.1"/>
</dbReference>
<feature type="region of interest" description="Disordered" evidence="1">
    <location>
        <begin position="296"/>
        <end position="322"/>
    </location>
</feature>
<proteinExistence type="predicted"/>
<keyword evidence="4" id="KW-1185">Reference proteome</keyword>
<evidence type="ECO:0000313" key="4">
    <source>
        <dbReference type="Proteomes" id="UP001499974"/>
    </source>
</evidence>
<protein>
    <recommendedName>
        <fullName evidence="5">Htaa domain-containing protein</fullName>
    </recommendedName>
</protein>
<gene>
    <name evidence="3" type="ORF">GCM10023349_06000</name>
</gene>
<keyword evidence="2" id="KW-0732">Signal</keyword>
<feature type="compositionally biased region" description="Pro residues" evidence="1">
    <location>
        <begin position="297"/>
        <end position="309"/>
    </location>
</feature>
<evidence type="ECO:0000256" key="2">
    <source>
        <dbReference type="SAM" id="SignalP"/>
    </source>
</evidence>
<reference evidence="4" key="1">
    <citation type="journal article" date="2019" name="Int. J. Syst. Evol. Microbiol.">
        <title>The Global Catalogue of Microorganisms (GCM) 10K type strain sequencing project: providing services to taxonomists for standard genome sequencing and annotation.</title>
        <authorList>
            <consortium name="The Broad Institute Genomics Platform"/>
            <consortium name="The Broad Institute Genome Sequencing Center for Infectious Disease"/>
            <person name="Wu L."/>
            <person name="Ma J."/>
        </authorList>
    </citation>
    <scope>NUCLEOTIDE SEQUENCE [LARGE SCALE GENOMIC DNA]</scope>
    <source>
        <strain evidence="4">JCM 18531</strain>
    </source>
</reference>
<evidence type="ECO:0000256" key="1">
    <source>
        <dbReference type="SAM" id="MobiDB-lite"/>
    </source>
</evidence>
<feature type="chain" id="PRO_5046061102" description="Htaa domain-containing protein" evidence="2">
    <location>
        <begin position="26"/>
        <end position="419"/>
    </location>
</feature>